<dbReference type="RefSeq" id="WP_058294745.1">
    <property type="nucleotide sequence ID" value="NZ_CAKJVD010000035.1"/>
</dbReference>
<evidence type="ECO:0000313" key="1">
    <source>
        <dbReference type="EMBL" id="PEG30573.1"/>
    </source>
</evidence>
<dbReference type="Proteomes" id="UP000220840">
    <property type="component" value="Unassembled WGS sequence"/>
</dbReference>
<evidence type="ECO:0000313" key="2">
    <source>
        <dbReference type="Proteomes" id="UP000220840"/>
    </source>
</evidence>
<dbReference type="EMBL" id="PDCJ01000001">
    <property type="protein sequence ID" value="PEG30573.1"/>
    <property type="molecule type" value="Genomic_DNA"/>
</dbReference>
<dbReference type="AlphaFoldDB" id="A0A2A7MGK6"/>
<dbReference type="STRING" id="137838.GCA_001458595_01911"/>
<accession>A0A2A7MGK6</accession>
<keyword evidence="2" id="KW-1185">Reference proteome</keyword>
<sequence length="85" mass="9987">MIEKNKNLKESVITVENRKFIFASLFLLANKLQTVGDRWDETITFKQWLLLIMIIQFKESYPTLTETAELIGTSRQNIKQLVLKL</sequence>
<dbReference type="OrthoDB" id="1755545at2"/>
<dbReference type="InterPro" id="IPR036388">
    <property type="entry name" value="WH-like_DNA-bd_sf"/>
</dbReference>
<name>A0A2A7MGK6_9CLOT</name>
<reference evidence="1 2" key="1">
    <citation type="submission" date="2017-10" db="EMBL/GenBank/DDBJ databases">
        <title>Effective Description of Clostridium neonatale sp. nov. linked to necrotizing enterocolitis in neonates and a clarification of species assignable to the genus Clostridium (Prazmowski 1880) emend. Lawson and Rainey 2016.</title>
        <authorList>
            <person name="Bernard K."/>
            <person name="Burdz T."/>
            <person name="Wiebe D."/>
            <person name="Balcewich B."/>
            <person name="Alfa M."/>
            <person name="Bernier A.-M."/>
        </authorList>
    </citation>
    <scope>NUCLEOTIDE SEQUENCE [LARGE SCALE GENOMIC DNA]</scope>
    <source>
        <strain evidence="1 2">LCDC99A005</strain>
    </source>
</reference>
<evidence type="ECO:0008006" key="3">
    <source>
        <dbReference type="Google" id="ProtNLM"/>
    </source>
</evidence>
<proteinExistence type="predicted"/>
<dbReference type="GeneID" id="68876918"/>
<gene>
    <name evidence="1" type="ORF">CQ394_02285</name>
</gene>
<protein>
    <recommendedName>
        <fullName evidence="3">MarR family transcriptional regulator</fullName>
    </recommendedName>
</protein>
<organism evidence="1 2">
    <name type="scientific">Clostridium neonatale</name>
    <dbReference type="NCBI Taxonomy" id="137838"/>
    <lineage>
        <taxon>Bacteria</taxon>
        <taxon>Bacillati</taxon>
        <taxon>Bacillota</taxon>
        <taxon>Clostridia</taxon>
        <taxon>Eubacteriales</taxon>
        <taxon>Clostridiaceae</taxon>
        <taxon>Clostridium</taxon>
    </lineage>
</organism>
<dbReference type="Gene3D" id="1.10.10.10">
    <property type="entry name" value="Winged helix-like DNA-binding domain superfamily/Winged helix DNA-binding domain"/>
    <property type="match status" value="1"/>
</dbReference>
<comment type="caution">
    <text evidence="1">The sequence shown here is derived from an EMBL/GenBank/DDBJ whole genome shotgun (WGS) entry which is preliminary data.</text>
</comment>